<dbReference type="InterPro" id="IPR013783">
    <property type="entry name" value="Ig-like_fold"/>
</dbReference>
<feature type="domain" description="Ig-like" evidence="9">
    <location>
        <begin position="264"/>
        <end position="362"/>
    </location>
</feature>
<accession>A0AAV2PNS3</accession>
<keyword evidence="4" id="KW-1015">Disulfide bond</keyword>
<feature type="chain" id="PRO_5043506156" description="Ig-like domain-containing protein" evidence="8">
    <location>
        <begin position="25"/>
        <end position="737"/>
    </location>
</feature>
<evidence type="ECO:0000313" key="10">
    <source>
        <dbReference type="EMBL" id="CAL4060688.1"/>
    </source>
</evidence>
<dbReference type="SMART" id="SM00369">
    <property type="entry name" value="LRR_TYP"/>
    <property type="match status" value="6"/>
</dbReference>
<feature type="compositionally biased region" description="Low complexity" evidence="6">
    <location>
        <begin position="672"/>
        <end position="681"/>
    </location>
</feature>
<evidence type="ECO:0000256" key="6">
    <source>
        <dbReference type="SAM" id="MobiDB-lite"/>
    </source>
</evidence>
<feature type="region of interest" description="Disordered" evidence="6">
    <location>
        <begin position="470"/>
        <end position="526"/>
    </location>
</feature>
<keyword evidence="3" id="KW-0677">Repeat</keyword>
<dbReference type="SMART" id="SM00408">
    <property type="entry name" value="IGc2"/>
    <property type="match status" value="1"/>
</dbReference>
<dbReference type="PANTHER" id="PTHR45842">
    <property type="entry name" value="SYNAPTIC ADHESION-LIKE MOLECULE SALM"/>
    <property type="match status" value="1"/>
</dbReference>
<dbReference type="AlphaFoldDB" id="A0AAV2PNS3"/>
<feature type="compositionally biased region" description="Basic and acidic residues" evidence="6">
    <location>
        <begin position="483"/>
        <end position="497"/>
    </location>
</feature>
<dbReference type="InterPro" id="IPR032675">
    <property type="entry name" value="LRR_dom_sf"/>
</dbReference>
<feature type="region of interest" description="Disordered" evidence="6">
    <location>
        <begin position="572"/>
        <end position="612"/>
    </location>
</feature>
<feature type="compositionally biased region" description="Basic and acidic residues" evidence="6">
    <location>
        <begin position="660"/>
        <end position="671"/>
    </location>
</feature>
<sequence>MSPLKRRASVVCLTVLTVLSPISAICPSACVCKWKSGKQSVECKGQGLAMVPAELDTATQVLDLTGNNLQELPKHVFANKSLTNLQKIYLGDCKIGRIDPTAFHHLTNLVELDLSENLLTEVPSTAFSNTPALRWLYLMGNQIRNIHDDSFLHSTSLVRLDLSYAGIRSIAPHAFHSLSLLEQLSLQGNHLQELPHPVVGKLETIHSLEVYDNKWMCDCRALPLWRLLEVKNIPHSISPTCATPSRVKGRSFTSLVQNDFACPPEILAGQRTVEGIAGNNATISCPVGGQPPPQVTWYLGDSPVVNGSVVGLGPQRMYVITNEGDNHVSRLVITGAQETDSGTLRCVAQNSAGYATANFTLAVTMRAAEPAELGSSHIAGISAGLVVLFLILIIAGFLLLARFRTTQSPIPVKDPSVTPSPATASPCEPNPVQKPPRLTDLNGGSPAGFGMSQINNPDIVSEAERAVRGKTNGHLPNGSAHGVSDEPHTGDYTRVEGDSLYPSGLWPEDAPTAAFDNPDTTQSIHEHFNPGYMVQDQHDNYSTYGGYGPVHSTPYRPGMNPMNSELRGEFDPQEMGYPSDYGLPIPERTENSRLPGSDSSMADGQGSNADPLASRSEIYASRQEMYQSQQDIYATRQEALAASRDLGLYGTIGRPPTYGHRQDIYDSRLDMPEGGAESPTGPTGPPGERPWVPGSQTPCLRGVAHGVPVLPPLPNGFAQRIKARDSPDEGYQEGTEV</sequence>
<dbReference type="Pfam" id="PF07679">
    <property type="entry name" value="I-set"/>
    <property type="match status" value="1"/>
</dbReference>
<dbReference type="InterPro" id="IPR013098">
    <property type="entry name" value="Ig_I-set"/>
</dbReference>
<dbReference type="SUPFAM" id="SSF52058">
    <property type="entry name" value="L domain-like"/>
    <property type="match status" value="1"/>
</dbReference>
<comment type="caution">
    <text evidence="10">The sequence shown here is derived from an EMBL/GenBank/DDBJ whole genome shotgun (WGS) entry which is preliminary data.</text>
</comment>
<dbReference type="InterPro" id="IPR036179">
    <property type="entry name" value="Ig-like_dom_sf"/>
</dbReference>
<dbReference type="Gene3D" id="3.80.10.10">
    <property type="entry name" value="Ribonuclease Inhibitor"/>
    <property type="match status" value="2"/>
</dbReference>
<dbReference type="InterPro" id="IPR001611">
    <property type="entry name" value="Leu-rich_rpt"/>
</dbReference>
<dbReference type="PANTHER" id="PTHR45842:SF12">
    <property type="entry name" value="KEKKON 5, ISOFORM A"/>
    <property type="match status" value="1"/>
</dbReference>
<dbReference type="InterPro" id="IPR003591">
    <property type="entry name" value="Leu-rich_rpt_typical-subtyp"/>
</dbReference>
<evidence type="ECO:0000256" key="4">
    <source>
        <dbReference type="ARBA" id="ARBA00023157"/>
    </source>
</evidence>
<dbReference type="Proteomes" id="UP001497623">
    <property type="component" value="Unassembled WGS sequence"/>
</dbReference>
<keyword evidence="7" id="KW-0812">Transmembrane</keyword>
<feature type="region of interest" description="Disordered" evidence="6">
    <location>
        <begin position="409"/>
        <end position="448"/>
    </location>
</feature>
<feature type="transmembrane region" description="Helical" evidence="7">
    <location>
        <begin position="378"/>
        <end position="401"/>
    </location>
</feature>
<dbReference type="SMART" id="SM00409">
    <property type="entry name" value="IG"/>
    <property type="match status" value="1"/>
</dbReference>
<dbReference type="SMART" id="SM00082">
    <property type="entry name" value="LRRCT"/>
    <property type="match status" value="1"/>
</dbReference>
<organism evidence="10 11">
    <name type="scientific">Meganyctiphanes norvegica</name>
    <name type="common">Northern krill</name>
    <name type="synonym">Thysanopoda norvegica</name>
    <dbReference type="NCBI Taxonomy" id="48144"/>
    <lineage>
        <taxon>Eukaryota</taxon>
        <taxon>Metazoa</taxon>
        <taxon>Ecdysozoa</taxon>
        <taxon>Arthropoda</taxon>
        <taxon>Crustacea</taxon>
        <taxon>Multicrustacea</taxon>
        <taxon>Malacostraca</taxon>
        <taxon>Eumalacostraca</taxon>
        <taxon>Eucarida</taxon>
        <taxon>Euphausiacea</taxon>
        <taxon>Euphausiidae</taxon>
        <taxon>Meganyctiphanes</taxon>
    </lineage>
</organism>
<feature type="compositionally biased region" description="Low complexity" evidence="6">
    <location>
        <begin position="415"/>
        <end position="426"/>
    </location>
</feature>
<keyword evidence="5" id="KW-0325">Glycoprotein</keyword>
<dbReference type="Pfam" id="PF13855">
    <property type="entry name" value="LRR_8"/>
    <property type="match status" value="1"/>
</dbReference>
<protein>
    <recommendedName>
        <fullName evidence="9">Ig-like domain-containing protein</fullName>
    </recommendedName>
</protein>
<dbReference type="InterPro" id="IPR003599">
    <property type="entry name" value="Ig_sub"/>
</dbReference>
<evidence type="ECO:0000256" key="3">
    <source>
        <dbReference type="ARBA" id="ARBA00022737"/>
    </source>
</evidence>
<evidence type="ECO:0000259" key="9">
    <source>
        <dbReference type="PROSITE" id="PS50835"/>
    </source>
</evidence>
<gene>
    <name evidence="10" type="ORF">MNOR_LOCUS1513</name>
</gene>
<dbReference type="InterPro" id="IPR000483">
    <property type="entry name" value="Cys-rich_flank_reg_C"/>
</dbReference>
<keyword evidence="7" id="KW-0472">Membrane</keyword>
<feature type="region of interest" description="Disordered" evidence="6">
    <location>
        <begin position="648"/>
        <end position="737"/>
    </location>
</feature>
<dbReference type="InterPro" id="IPR007110">
    <property type="entry name" value="Ig-like_dom"/>
</dbReference>
<dbReference type="EMBL" id="CAXKWB010000403">
    <property type="protein sequence ID" value="CAL4060688.1"/>
    <property type="molecule type" value="Genomic_DNA"/>
</dbReference>
<keyword evidence="2 8" id="KW-0732">Signal</keyword>
<evidence type="ECO:0000313" key="11">
    <source>
        <dbReference type="Proteomes" id="UP001497623"/>
    </source>
</evidence>
<dbReference type="InterPro" id="IPR050467">
    <property type="entry name" value="LRFN"/>
</dbReference>
<evidence type="ECO:0000256" key="1">
    <source>
        <dbReference type="ARBA" id="ARBA00022614"/>
    </source>
</evidence>
<name>A0AAV2PNS3_MEGNR</name>
<dbReference type="PROSITE" id="PS51450">
    <property type="entry name" value="LRR"/>
    <property type="match status" value="2"/>
</dbReference>
<keyword evidence="1" id="KW-0433">Leucine-rich repeat</keyword>
<dbReference type="InterPro" id="IPR003598">
    <property type="entry name" value="Ig_sub2"/>
</dbReference>
<proteinExistence type="predicted"/>
<dbReference type="PROSITE" id="PS50835">
    <property type="entry name" value="IG_LIKE"/>
    <property type="match status" value="1"/>
</dbReference>
<keyword evidence="11" id="KW-1185">Reference proteome</keyword>
<evidence type="ECO:0000256" key="8">
    <source>
        <dbReference type="SAM" id="SignalP"/>
    </source>
</evidence>
<keyword evidence="7" id="KW-1133">Transmembrane helix</keyword>
<feature type="compositionally biased region" description="Acidic residues" evidence="6">
    <location>
        <begin position="728"/>
        <end position="737"/>
    </location>
</feature>
<feature type="signal peptide" evidence="8">
    <location>
        <begin position="1"/>
        <end position="24"/>
    </location>
</feature>
<reference evidence="10 11" key="1">
    <citation type="submission" date="2024-05" db="EMBL/GenBank/DDBJ databases">
        <authorList>
            <person name="Wallberg A."/>
        </authorList>
    </citation>
    <scope>NUCLEOTIDE SEQUENCE [LARGE SCALE GENOMIC DNA]</scope>
</reference>
<dbReference type="Gene3D" id="2.60.40.10">
    <property type="entry name" value="Immunoglobulins"/>
    <property type="match status" value="1"/>
</dbReference>
<feature type="compositionally biased region" description="Polar residues" evidence="6">
    <location>
        <begin position="592"/>
        <end position="608"/>
    </location>
</feature>
<dbReference type="SUPFAM" id="SSF48726">
    <property type="entry name" value="Immunoglobulin"/>
    <property type="match status" value="1"/>
</dbReference>
<evidence type="ECO:0000256" key="2">
    <source>
        <dbReference type="ARBA" id="ARBA00022729"/>
    </source>
</evidence>
<dbReference type="CDD" id="cd00096">
    <property type="entry name" value="Ig"/>
    <property type="match status" value="1"/>
</dbReference>
<evidence type="ECO:0000256" key="7">
    <source>
        <dbReference type="SAM" id="Phobius"/>
    </source>
</evidence>
<feature type="non-terminal residue" evidence="10">
    <location>
        <position position="737"/>
    </location>
</feature>
<evidence type="ECO:0000256" key="5">
    <source>
        <dbReference type="ARBA" id="ARBA00023180"/>
    </source>
</evidence>
<dbReference type="FunFam" id="3.80.10.10:FF:000082">
    <property type="entry name" value="Leucine-rich repeat-containing 24"/>
    <property type="match status" value="1"/>
</dbReference>